<evidence type="ECO:0000256" key="2">
    <source>
        <dbReference type="ARBA" id="ARBA00041112"/>
    </source>
</evidence>
<dbReference type="CDD" id="cd00586">
    <property type="entry name" value="4HBT"/>
    <property type="match status" value="1"/>
</dbReference>
<keyword evidence="3" id="KW-0812">Transmembrane</keyword>
<dbReference type="PANTHER" id="PTHR12475:SF4">
    <property type="entry name" value="PROTEIN THEM6"/>
    <property type="match status" value="1"/>
</dbReference>
<dbReference type="OrthoDB" id="265761at2759"/>
<dbReference type="Gene3D" id="3.10.129.10">
    <property type="entry name" value="Hotdog Thioesterase"/>
    <property type="match status" value="1"/>
</dbReference>
<proteinExistence type="inferred from homology"/>
<dbReference type="RefSeq" id="XP_025835756.1">
    <property type="nucleotide sequence ID" value="XM_025979971.1"/>
</dbReference>
<keyword evidence="3" id="KW-0472">Membrane</keyword>
<name>A0A7F5RIF0_AGRPL</name>
<protein>
    <recommendedName>
        <fullName evidence="2">Protein THEM6</fullName>
    </recommendedName>
</protein>
<dbReference type="KEGG" id="apln:108743612"/>
<dbReference type="InterPro" id="IPR029069">
    <property type="entry name" value="HotDog_dom_sf"/>
</dbReference>
<keyword evidence="3" id="KW-1133">Transmembrane helix</keyword>
<dbReference type="Pfam" id="PF13279">
    <property type="entry name" value="4HBT_2"/>
    <property type="match status" value="1"/>
</dbReference>
<dbReference type="Proteomes" id="UP000192223">
    <property type="component" value="Unplaced"/>
</dbReference>
<keyword evidence="4" id="KW-1185">Reference proteome</keyword>
<evidence type="ECO:0000256" key="1">
    <source>
        <dbReference type="ARBA" id="ARBA00038228"/>
    </source>
</evidence>
<dbReference type="PANTHER" id="PTHR12475">
    <property type="match status" value="1"/>
</dbReference>
<dbReference type="GeneID" id="108743612"/>
<organism evidence="4 5">
    <name type="scientific">Agrilus planipennis</name>
    <name type="common">Emerald ash borer</name>
    <name type="synonym">Agrilus marcopoli</name>
    <dbReference type="NCBI Taxonomy" id="224129"/>
    <lineage>
        <taxon>Eukaryota</taxon>
        <taxon>Metazoa</taxon>
        <taxon>Ecdysozoa</taxon>
        <taxon>Arthropoda</taxon>
        <taxon>Hexapoda</taxon>
        <taxon>Insecta</taxon>
        <taxon>Pterygota</taxon>
        <taxon>Neoptera</taxon>
        <taxon>Endopterygota</taxon>
        <taxon>Coleoptera</taxon>
        <taxon>Polyphaga</taxon>
        <taxon>Elateriformia</taxon>
        <taxon>Buprestoidea</taxon>
        <taxon>Buprestidae</taxon>
        <taxon>Agrilinae</taxon>
        <taxon>Agrilus</taxon>
    </lineage>
</organism>
<evidence type="ECO:0000313" key="5">
    <source>
        <dbReference type="RefSeq" id="XP_025835756.1"/>
    </source>
</evidence>
<reference evidence="5" key="1">
    <citation type="submission" date="2025-08" db="UniProtKB">
        <authorList>
            <consortium name="RefSeq"/>
        </authorList>
    </citation>
    <scope>IDENTIFICATION</scope>
    <source>
        <tissue evidence="5">Entire body</tissue>
    </source>
</reference>
<dbReference type="AlphaFoldDB" id="A0A7F5RIF0"/>
<dbReference type="InterPro" id="IPR051490">
    <property type="entry name" value="THEM6_lcsJ_thioesterase"/>
</dbReference>
<comment type="similarity">
    <text evidence="1">Belongs to the THEM6 family.</text>
</comment>
<evidence type="ECO:0000256" key="3">
    <source>
        <dbReference type="SAM" id="Phobius"/>
    </source>
</evidence>
<feature type="transmembrane region" description="Helical" evidence="3">
    <location>
        <begin position="12"/>
        <end position="35"/>
    </location>
</feature>
<dbReference type="InParanoid" id="A0A7F5RIF0"/>
<accession>A0A7F5RIF0</accession>
<gene>
    <name evidence="5" type="primary">LOC108743612</name>
</gene>
<evidence type="ECO:0000313" key="4">
    <source>
        <dbReference type="Proteomes" id="UP000192223"/>
    </source>
</evidence>
<dbReference type="FunCoup" id="A0A7F5RIF0">
    <property type="interactions" value="1"/>
</dbReference>
<sequence length="210" mass="24720">MLKFEFDVDLLLIWAIIAAVITSFLYIFFDVGYFVRTIIHIVYGRIFERDIRISDTTCIYGYCFTNDLDIMFLHMNNARYVRELDFARFHFYDRTGLYKKIVDGKGTVVQSACSIRYRRPISIFTPFTVTTKIIDWDDRNIYIQQNFITISDNFIRATVLSRQTVNGPNVQEIMESLIDEDSPFKPNPSLELKHWKACLEESSNSLKKKD</sequence>
<dbReference type="SUPFAM" id="SSF54637">
    <property type="entry name" value="Thioesterase/thiol ester dehydrase-isomerase"/>
    <property type="match status" value="1"/>
</dbReference>